<name>A0ABV5UIE5_9PSEU</name>
<feature type="domain" description="DUF3870" evidence="1">
    <location>
        <begin position="8"/>
        <end position="100"/>
    </location>
</feature>
<organism evidence="2 3">
    <name type="scientific">Amycolatopsis plumensis</name>
    <dbReference type="NCBI Taxonomy" id="236508"/>
    <lineage>
        <taxon>Bacteria</taxon>
        <taxon>Bacillati</taxon>
        <taxon>Actinomycetota</taxon>
        <taxon>Actinomycetes</taxon>
        <taxon>Pseudonocardiales</taxon>
        <taxon>Pseudonocardiaceae</taxon>
        <taxon>Amycolatopsis</taxon>
    </lineage>
</organism>
<keyword evidence="3" id="KW-1185">Reference proteome</keyword>
<reference evidence="2 3" key="1">
    <citation type="submission" date="2024-09" db="EMBL/GenBank/DDBJ databases">
        <authorList>
            <person name="Sun Q."/>
            <person name="Mori K."/>
        </authorList>
    </citation>
    <scope>NUCLEOTIDE SEQUENCE [LARGE SCALE GENOMIC DNA]</scope>
    <source>
        <strain evidence="2 3">JCM 13852</strain>
    </source>
</reference>
<evidence type="ECO:0000259" key="1">
    <source>
        <dbReference type="Pfam" id="PF12986"/>
    </source>
</evidence>
<protein>
    <submittedName>
        <fullName evidence="2">DUF3870 domain-containing protein</fullName>
    </submittedName>
</protein>
<dbReference type="InterPro" id="IPR024617">
    <property type="entry name" value="DUF3870"/>
</dbReference>
<comment type="caution">
    <text evidence="2">The sequence shown here is derived from an EMBL/GenBank/DDBJ whole genome shotgun (WGS) entry which is preliminary data.</text>
</comment>
<evidence type="ECO:0000313" key="2">
    <source>
        <dbReference type="EMBL" id="MFB9691182.1"/>
    </source>
</evidence>
<dbReference type="Proteomes" id="UP001589535">
    <property type="component" value="Unassembled WGS sequence"/>
</dbReference>
<evidence type="ECO:0000313" key="3">
    <source>
        <dbReference type="Proteomes" id="UP001589535"/>
    </source>
</evidence>
<gene>
    <name evidence="2" type="ORF">ACFFTO_44015</name>
</gene>
<accession>A0ABV5UIE5</accession>
<dbReference type="EMBL" id="JBHMBK010000074">
    <property type="protein sequence ID" value="MFB9691182.1"/>
    <property type="molecule type" value="Genomic_DNA"/>
</dbReference>
<dbReference type="Pfam" id="PF12986">
    <property type="entry name" value="DUF3870"/>
    <property type="match status" value="1"/>
</dbReference>
<proteinExistence type="predicted"/>
<sequence length="106" mass="11379">MNLPEGLIVVGYAKVSAASAAHNTHRLFSLCLLVDPGTGRVLAADATAETTVVRRWVADLLLGADLTADPAPLLATVERNYLGQGAGAIRQAITDAWRRYARHREE</sequence>